<dbReference type="FunFam" id="3.20.20.70:FF:000197">
    <property type="entry name" value="Alpha-galactosidase"/>
    <property type="match status" value="1"/>
</dbReference>
<comment type="caution">
    <text evidence="16">The sequence shown here is derived from an EMBL/GenBank/DDBJ whole genome shotgun (WGS) entry which is preliminary data.</text>
</comment>
<accession>A0A9N8J6U5</accession>
<dbReference type="PANTHER" id="PTHR11452">
    <property type="entry name" value="ALPHA-GALACTOSIDASE/ALPHA-N-ACETYLGALACTOSAMINIDASE"/>
    <property type="match status" value="1"/>
</dbReference>
<evidence type="ECO:0000256" key="10">
    <source>
        <dbReference type="ARBA" id="ARBA00023277"/>
    </source>
</evidence>
<evidence type="ECO:0000256" key="11">
    <source>
        <dbReference type="ARBA" id="ARBA00023295"/>
    </source>
</evidence>
<dbReference type="Gene3D" id="3.20.20.70">
    <property type="entry name" value="Aldolase class I"/>
    <property type="match status" value="1"/>
</dbReference>
<dbReference type="GO" id="GO:0005576">
    <property type="term" value="C:extracellular region"/>
    <property type="evidence" value="ECO:0007669"/>
    <property type="project" value="UniProtKB-SubCell"/>
</dbReference>
<dbReference type="InterPro" id="IPR017853">
    <property type="entry name" value="GH"/>
</dbReference>
<reference evidence="16" key="1">
    <citation type="submission" date="2020-06" db="EMBL/GenBank/DDBJ databases">
        <authorList>
            <person name="Onetto C."/>
        </authorList>
    </citation>
    <scope>NUCLEOTIDE SEQUENCE</scope>
</reference>
<keyword evidence="9" id="KW-0325">Glycoprotein</keyword>
<dbReference type="FunFam" id="2.60.40.1180:FF:000008">
    <property type="entry name" value="Alpha-galactosidase"/>
    <property type="match status" value="1"/>
</dbReference>
<dbReference type="GO" id="GO:0000272">
    <property type="term" value="P:polysaccharide catabolic process"/>
    <property type="evidence" value="ECO:0007669"/>
    <property type="project" value="UniProtKB-KW"/>
</dbReference>
<evidence type="ECO:0000256" key="3">
    <source>
        <dbReference type="ARBA" id="ARBA00009743"/>
    </source>
</evidence>
<keyword evidence="17" id="KW-1185">Reference proteome</keyword>
<evidence type="ECO:0000256" key="4">
    <source>
        <dbReference type="ARBA" id="ARBA00012755"/>
    </source>
</evidence>
<dbReference type="InterPro" id="IPR002241">
    <property type="entry name" value="Glyco_hydro_27"/>
</dbReference>
<dbReference type="GO" id="GO:0004557">
    <property type="term" value="F:alpha-galactosidase activity"/>
    <property type="evidence" value="ECO:0007669"/>
    <property type="project" value="UniProtKB-EC"/>
</dbReference>
<evidence type="ECO:0000256" key="6">
    <source>
        <dbReference type="ARBA" id="ARBA00022729"/>
    </source>
</evidence>
<keyword evidence="10" id="KW-0119">Carbohydrate metabolism</keyword>
<evidence type="ECO:0000313" key="16">
    <source>
        <dbReference type="EMBL" id="CAD0081630.1"/>
    </source>
</evidence>
<dbReference type="AlphaFoldDB" id="A0A9N8J6U5"/>
<dbReference type="InterPro" id="IPR013780">
    <property type="entry name" value="Glyco_hydro_b"/>
</dbReference>
<dbReference type="PRINTS" id="PR00740">
    <property type="entry name" value="GLHYDRLASE27"/>
</dbReference>
<protein>
    <recommendedName>
        <fullName evidence="4 13">Alpha-galactosidase</fullName>
        <ecNumber evidence="4 13">3.2.1.22</ecNumber>
    </recommendedName>
    <alternativeName>
        <fullName evidence="13">Melibiase</fullName>
    </alternativeName>
</protein>
<dbReference type="EMBL" id="CAIJEN010000001">
    <property type="protein sequence ID" value="CAD0081630.1"/>
    <property type="molecule type" value="Genomic_DNA"/>
</dbReference>
<proteinExistence type="inferred from homology"/>
<evidence type="ECO:0000256" key="7">
    <source>
        <dbReference type="ARBA" id="ARBA00022801"/>
    </source>
</evidence>
<evidence type="ECO:0000256" key="12">
    <source>
        <dbReference type="ARBA" id="ARBA00023326"/>
    </source>
</evidence>
<dbReference type="InterPro" id="IPR013785">
    <property type="entry name" value="Aldolase_TIM"/>
</dbReference>
<dbReference type="SUPFAM" id="SSF51011">
    <property type="entry name" value="Glycosyl hydrolase domain"/>
    <property type="match status" value="1"/>
</dbReference>
<dbReference type="Pfam" id="PF17801">
    <property type="entry name" value="Melibiase_C"/>
    <property type="match status" value="1"/>
</dbReference>
<sequence>MLSSITILTLPALILASPTLHKRLANGLALTPPMGWNSYNHYNCAPNQSIIHSNAEALVSLGLADLGYTYVTTDCGWTIPHRTADNKLTWNGSLFPAGFPALGQYIHDLGLGFGVYSDGGVQMCMTGGVNQTGSLGHEATDAETFASWGADLLKYDNCYSSAEKDFPNVDYEPLTSPHQNYVNMRNALDATGKNLLFQICDWGVDFPSAWAPELGNTWRVTNDIIPNWRTIFRIVNQVVPQTDHAGPGRWLDLDMLEVGNNIFTHAEEQTHFALWSILKSPLTIGCALNDSFTSVSASSLAIMKNENVIAFNQDALGVSANLTRRYSDEGYDVWSGPLSGNRTVAALVNWNNHSIDATLDLPDVGFQIAGWVRDAWTNETRKNVMTSCKASIEAHGTLLLELGETVPAGVYQLDGAPVSSPCNLKVNKQGSSYQISTGQSSVTLPVTLIAGNNNTLAISTTSPIESITITPPNGTFYPNTAFTISGPGNASHITCVPGLCAPLGVKIGDLSPNNSASLTIPASAKAVGSRYVELTYINNDVAISTSWGEGRNARNITISVNNQTTRLEVPLSGRSSELYSAMKGWGDSAVLGVLVDGWKEGDNEVVVGNVGGEKGVQSLGADFVGLKVF</sequence>
<evidence type="ECO:0000256" key="9">
    <source>
        <dbReference type="ARBA" id="ARBA00023180"/>
    </source>
</evidence>
<name>A0A9N8J6U5_9PEZI</name>
<comment type="subcellular location">
    <subcellularLocation>
        <location evidence="2">Secreted</location>
    </subcellularLocation>
</comment>
<feature type="domain" description="Alpha galactosidase C-terminal" evidence="15">
    <location>
        <begin position="329"/>
        <end position="402"/>
    </location>
</feature>
<dbReference type="PANTHER" id="PTHR11452:SF75">
    <property type="entry name" value="ALPHA-GALACTOSIDASE MEL1"/>
    <property type="match status" value="1"/>
</dbReference>
<feature type="signal peptide" evidence="14">
    <location>
        <begin position="1"/>
        <end position="16"/>
    </location>
</feature>
<evidence type="ECO:0000256" key="14">
    <source>
        <dbReference type="SAM" id="SignalP"/>
    </source>
</evidence>
<dbReference type="InterPro" id="IPR041233">
    <property type="entry name" value="Melibiase_C"/>
</dbReference>
<evidence type="ECO:0000313" key="17">
    <source>
        <dbReference type="Proteomes" id="UP000716446"/>
    </source>
</evidence>
<evidence type="ECO:0000256" key="2">
    <source>
        <dbReference type="ARBA" id="ARBA00004613"/>
    </source>
</evidence>
<comment type="similarity">
    <text evidence="3 13">Belongs to the glycosyl hydrolase 27 family.</text>
</comment>
<keyword evidence="6 14" id="KW-0732">Signal</keyword>
<keyword evidence="12" id="KW-0624">Polysaccharide degradation</keyword>
<dbReference type="Pfam" id="PF16499">
    <property type="entry name" value="Melibiase_2"/>
    <property type="match status" value="1"/>
</dbReference>
<dbReference type="Gene3D" id="2.60.40.1180">
    <property type="entry name" value="Golgi alpha-mannosidase II"/>
    <property type="match status" value="1"/>
</dbReference>
<keyword evidence="11 13" id="KW-0326">Glycosidase</keyword>
<gene>
    <name evidence="16" type="ORF">AWRI4619_LOCUS197</name>
</gene>
<keyword evidence="5" id="KW-0964">Secreted</keyword>
<keyword evidence="7 13" id="KW-0378">Hydrolase</keyword>
<dbReference type="CDD" id="cd14792">
    <property type="entry name" value="GH27"/>
    <property type="match status" value="1"/>
</dbReference>
<evidence type="ECO:0000256" key="8">
    <source>
        <dbReference type="ARBA" id="ARBA00023157"/>
    </source>
</evidence>
<dbReference type="Proteomes" id="UP000716446">
    <property type="component" value="Unassembled WGS sequence"/>
</dbReference>
<evidence type="ECO:0000256" key="13">
    <source>
        <dbReference type="RuleBase" id="RU361168"/>
    </source>
</evidence>
<evidence type="ECO:0000259" key="15">
    <source>
        <dbReference type="Pfam" id="PF17801"/>
    </source>
</evidence>
<keyword evidence="8 13" id="KW-1015">Disulfide bond</keyword>
<dbReference type="SUPFAM" id="SSF51445">
    <property type="entry name" value="(Trans)glycosidases"/>
    <property type="match status" value="1"/>
</dbReference>
<comment type="catalytic activity">
    <reaction evidence="1 13">
        <text>Hydrolysis of terminal, non-reducing alpha-D-galactose residues in alpha-D-galactosides, including galactose oligosaccharides, galactomannans and galactolipids.</text>
        <dbReference type="EC" id="3.2.1.22"/>
    </reaction>
</comment>
<organism evidence="16 17">
    <name type="scientific">Aureobasidium vineae</name>
    <dbReference type="NCBI Taxonomy" id="2773715"/>
    <lineage>
        <taxon>Eukaryota</taxon>
        <taxon>Fungi</taxon>
        <taxon>Dikarya</taxon>
        <taxon>Ascomycota</taxon>
        <taxon>Pezizomycotina</taxon>
        <taxon>Dothideomycetes</taxon>
        <taxon>Dothideomycetidae</taxon>
        <taxon>Dothideales</taxon>
        <taxon>Saccotheciaceae</taxon>
        <taxon>Aureobasidium</taxon>
    </lineage>
</organism>
<dbReference type="EC" id="3.2.1.22" evidence="4 13"/>
<evidence type="ECO:0000256" key="1">
    <source>
        <dbReference type="ARBA" id="ARBA00001255"/>
    </source>
</evidence>
<feature type="chain" id="PRO_5040201929" description="Alpha-galactosidase" evidence="14">
    <location>
        <begin position="17"/>
        <end position="629"/>
    </location>
</feature>
<evidence type="ECO:0000256" key="5">
    <source>
        <dbReference type="ARBA" id="ARBA00022525"/>
    </source>
</evidence>